<dbReference type="InterPro" id="IPR032820">
    <property type="entry name" value="ATPase_put"/>
</dbReference>
<dbReference type="STRING" id="123214.PERMA_0456"/>
<protein>
    <submittedName>
        <fullName evidence="2">ATP synthase protein I</fullName>
    </submittedName>
</protein>
<dbReference type="PaxDb" id="123214-PERMA_0456"/>
<dbReference type="KEGG" id="pmx:PERMA_0456"/>
<evidence type="ECO:0000313" key="3">
    <source>
        <dbReference type="Proteomes" id="UP000001366"/>
    </source>
</evidence>
<proteinExistence type="predicted"/>
<evidence type="ECO:0000256" key="1">
    <source>
        <dbReference type="SAM" id="Phobius"/>
    </source>
</evidence>
<reference evidence="2 3" key="1">
    <citation type="journal article" date="2009" name="J. Bacteriol.">
        <title>Complete and draft genome sequences of six members of the Aquificales.</title>
        <authorList>
            <person name="Reysenbach A.L."/>
            <person name="Hamamura N."/>
            <person name="Podar M."/>
            <person name="Griffiths E."/>
            <person name="Ferreira S."/>
            <person name="Hochstein R."/>
            <person name="Heidelberg J."/>
            <person name="Johnson J."/>
            <person name="Mead D."/>
            <person name="Pohorille A."/>
            <person name="Sarmiento M."/>
            <person name="Schweighofer K."/>
            <person name="Seshadri R."/>
            <person name="Voytek M.A."/>
        </authorList>
    </citation>
    <scope>NUCLEOTIDE SEQUENCE [LARGE SCALE GENOMIC DNA]</scope>
    <source>
        <strain evidence="3">DSM 14350 / EX-H1</strain>
    </source>
</reference>
<dbReference type="eggNOG" id="COG5336">
    <property type="taxonomic scope" value="Bacteria"/>
</dbReference>
<keyword evidence="1" id="KW-0472">Membrane</keyword>
<keyword evidence="1" id="KW-0812">Transmembrane</keyword>
<evidence type="ECO:0000313" key="2">
    <source>
        <dbReference type="EMBL" id="ACO03239.1"/>
    </source>
</evidence>
<sequence>MKEKRKGFTEYLSIGAIGLHLVSGIIVGVLIGYLLDQYFDTSPYLTIIFFFFGIAAGFWNMYKDVQRYIISEEEKEKEKD</sequence>
<dbReference type="HOGENOM" id="CLU_137927_6_0_0"/>
<organism evidence="2 3">
    <name type="scientific">Persephonella marina (strain DSM 14350 / EX-H1)</name>
    <dbReference type="NCBI Taxonomy" id="123214"/>
    <lineage>
        <taxon>Bacteria</taxon>
        <taxon>Pseudomonadati</taxon>
        <taxon>Aquificota</taxon>
        <taxon>Aquificia</taxon>
        <taxon>Aquificales</taxon>
        <taxon>Hydrogenothermaceae</taxon>
        <taxon>Persephonella</taxon>
    </lineage>
</organism>
<dbReference type="RefSeq" id="WP_012675478.1">
    <property type="nucleotide sequence ID" value="NC_012440.1"/>
</dbReference>
<feature type="transmembrane region" description="Helical" evidence="1">
    <location>
        <begin position="12"/>
        <end position="35"/>
    </location>
</feature>
<gene>
    <name evidence="2" type="ordered locus">PERMA_0456</name>
</gene>
<dbReference type="EMBL" id="CP001230">
    <property type="protein sequence ID" value="ACO03239.1"/>
    <property type="molecule type" value="Genomic_DNA"/>
</dbReference>
<keyword evidence="1" id="KW-1133">Transmembrane helix</keyword>
<accession>C0QU80</accession>
<keyword evidence="3" id="KW-1185">Reference proteome</keyword>
<dbReference type="Proteomes" id="UP000001366">
    <property type="component" value="Chromosome"/>
</dbReference>
<feature type="transmembrane region" description="Helical" evidence="1">
    <location>
        <begin position="41"/>
        <end position="62"/>
    </location>
</feature>
<dbReference type="OrthoDB" id="15624at2"/>
<dbReference type="AlphaFoldDB" id="C0QU80"/>
<dbReference type="Pfam" id="PF09527">
    <property type="entry name" value="ATPase_gene1"/>
    <property type="match status" value="1"/>
</dbReference>
<name>C0QU80_PERMH</name>